<proteinExistence type="predicted"/>
<evidence type="ECO:0000313" key="2">
    <source>
        <dbReference type="Proteomes" id="UP001180825"/>
    </source>
</evidence>
<evidence type="ECO:0000313" key="1">
    <source>
        <dbReference type="EMBL" id="MDR7335302.1"/>
    </source>
</evidence>
<keyword evidence="2" id="KW-1185">Reference proteome</keyword>
<dbReference type="Proteomes" id="UP001180825">
    <property type="component" value="Unassembled WGS sequence"/>
</dbReference>
<dbReference type="RefSeq" id="WP_310332275.1">
    <property type="nucleotide sequence ID" value="NZ_JAVDXV010000009.1"/>
</dbReference>
<dbReference type="EMBL" id="JAVDXV010000009">
    <property type="protein sequence ID" value="MDR7335302.1"/>
    <property type="molecule type" value="Genomic_DNA"/>
</dbReference>
<sequence>MNHRLPAAINQWHVEFDPYGFANKVDWLKQAEKTEDILQLAHVYSDGPIIDVGFYIHVFRGFVIRNGDWDDPLESYETESEGDMENWIYSALDRYANGF</sequence>
<reference evidence="1 2" key="1">
    <citation type="submission" date="2023-07" db="EMBL/GenBank/DDBJ databases">
        <title>Sorghum-associated microbial communities from plants grown in Nebraska, USA.</title>
        <authorList>
            <person name="Schachtman D."/>
        </authorList>
    </citation>
    <scope>NUCLEOTIDE SEQUENCE [LARGE SCALE GENOMIC DNA]</scope>
    <source>
        <strain evidence="1 2">BE316</strain>
    </source>
</reference>
<comment type="caution">
    <text evidence="1">The sequence shown here is derived from an EMBL/GenBank/DDBJ whole genome shotgun (WGS) entry which is preliminary data.</text>
</comment>
<organism evidence="1 2">
    <name type="scientific">Roseateles asaccharophilus</name>
    <dbReference type="NCBI Taxonomy" id="582607"/>
    <lineage>
        <taxon>Bacteria</taxon>
        <taxon>Pseudomonadati</taxon>
        <taxon>Pseudomonadota</taxon>
        <taxon>Betaproteobacteria</taxon>
        <taxon>Burkholderiales</taxon>
        <taxon>Sphaerotilaceae</taxon>
        <taxon>Roseateles</taxon>
    </lineage>
</organism>
<gene>
    <name evidence="1" type="ORF">J2X21_004467</name>
</gene>
<protein>
    <submittedName>
        <fullName evidence="1">Uncharacterized protein</fullName>
    </submittedName>
</protein>
<name>A0ABU2ADL8_9BURK</name>
<accession>A0ABU2ADL8</accession>